<dbReference type="Gene3D" id="1.20.910.10">
    <property type="entry name" value="Heme oxygenase-like"/>
    <property type="match status" value="1"/>
</dbReference>
<dbReference type="EMBL" id="CP121472">
    <property type="protein sequence ID" value="WPL18078.1"/>
    <property type="molecule type" value="Genomic_DNA"/>
</dbReference>
<evidence type="ECO:0000313" key="2">
    <source>
        <dbReference type="Proteomes" id="UP001432180"/>
    </source>
</evidence>
<dbReference type="InterPro" id="IPR016084">
    <property type="entry name" value="Haem_Oase-like_multi-hlx"/>
</dbReference>
<dbReference type="Pfam" id="PF01126">
    <property type="entry name" value="Heme_oxygenase"/>
    <property type="match status" value="1"/>
</dbReference>
<keyword evidence="2" id="KW-1185">Reference proteome</keyword>
<evidence type="ECO:0000313" key="1">
    <source>
        <dbReference type="EMBL" id="WPL18078.1"/>
    </source>
</evidence>
<gene>
    <name evidence="1" type="ORF">Thiowin_03129</name>
</gene>
<dbReference type="Proteomes" id="UP001432180">
    <property type="component" value="Chromosome"/>
</dbReference>
<dbReference type="InterPro" id="IPR016053">
    <property type="entry name" value="Haem_Oase-like"/>
</dbReference>
<sequence>MSATGPVIGPETRRQGALMQALRARTAALHAATEALPLMRDLMAPEVDADIYRAYLGALARPYRLLEPHLHASCAPLTLERMGVRERLPALERDLEALGDEPMPPPPADAEHLSSLVANQAQALGGLYVLEGATLGGRVISQRLRQNLGAEADRLPFHFLGTREDRSPAEGWRRFGAALEDEVSTRGHDPEQVLTAAVAVFGLVHRHLGGNS</sequence>
<organism evidence="1 2">
    <name type="scientific">Thiorhodovibrio winogradskyi</name>
    <dbReference type="NCBI Taxonomy" id="77007"/>
    <lineage>
        <taxon>Bacteria</taxon>
        <taxon>Pseudomonadati</taxon>
        <taxon>Pseudomonadota</taxon>
        <taxon>Gammaproteobacteria</taxon>
        <taxon>Chromatiales</taxon>
        <taxon>Chromatiaceae</taxon>
        <taxon>Thiorhodovibrio</taxon>
    </lineage>
</organism>
<proteinExistence type="predicted"/>
<name>A0ABZ0SBM5_9GAMM</name>
<reference evidence="1 2" key="1">
    <citation type="journal article" date="2023" name="Microorganisms">
        <title>Thiorhodovibrio frisius and Trv. litoralis spp. nov., Two Novel Members from a Clade of Fastidious Purple Sulfur Bacteria That Exhibit Unique Red-Shifted Light-Harvesting Capabilities.</title>
        <authorList>
            <person name="Methner A."/>
            <person name="Kuzyk S.B."/>
            <person name="Petersen J."/>
            <person name="Bauer S."/>
            <person name="Brinkmann H."/>
            <person name="Sichau K."/>
            <person name="Wanner G."/>
            <person name="Wolf J."/>
            <person name="Neumann-Schaal M."/>
            <person name="Henke P."/>
            <person name="Tank M."/>
            <person name="Sproer C."/>
            <person name="Bunk B."/>
            <person name="Overmann J."/>
        </authorList>
    </citation>
    <scope>NUCLEOTIDE SEQUENCE [LARGE SCALE GENOMIC DNA]</scope>
    <source>
        <strain evidence="1 2">DSM 6702</strain>
    </source>
</reference>
<dbReference type="CDD" id="cd19166">
    <property type="entry name" value="HemeO-bac"/>
    <property type="match status" value="1"/>
</dbReference>
<accession>A0ABZ0SBM5</accession>
<dbReference type="SUPFAM" id="SSF48613">
    <property type="entry name" value="Heme oxygenase-like"/>
    <property type="match status" value="1"/>
</dbReference>
<protein>
    <submittedName>
        <fullName evidence="1">Heme oxygenase</fullName>
    </submittedName>
</protein>